<organism evidence="1 2">
    <name type="scientific">Thalassovita mediterranea</name>
    <dbReference type="NCBI Taxonomy" id="340021"/>
    <lineage>
        <taxon>Bacteria</taxon>
        <taxon>Pseudomonadati</taxon>
        <taxon>Pseudomonadota</taxon>
        <taxon>Alphaproteobacteria</taxon>
        <taxon>Rhodobacterales</taxon>
        <taxon>Roseobacteraceae</taxon>
        <taxon>Thalassovita</taxon>
    </lineage>
</organism>
<evidence type="ECO:0000313" key="2">
    <source>
        <dbReference type="Proteomes" id="UP000051681"/>
    </source>
</evidence>
<dbReference type="Proteomes" id="UP000051681">
    <property type="component" value="Unassembled WGS sequence"/>
</dbReference>
<sequence>MVVISASSVSSTLIEAELFGGNILSSRDNLDEGNTFETVVEKLGVTAFRYPGGSLTENYFDITEPDKSSAPNVSGQGDVDLIPFTQYMNFIEENDYSTTIVIPTRHFLGEATDEYGNRHPDFDETALRRFISDTLSGRYGNAKIDAFEIGNEYWASGQMTSIEYGRLAAKMTQIIDEELANHPVFVEDYSDTKILVQMGADNAFADFSSRYSQFGNGEEQLARFNADNGMSFGDEYLYSSGAVKWGHIANELIISEFDIEGSLSSVDGLIAHVYSRGADIPQSRYFSLRTIEQTWGNYLDDVEVSVTEWNQSAATNALEHHSDFGLAQAHEMLNIIEGFTQFNVSAAHVWPLQQNTANDLSGDVDQSELTVPGQMFSLMADTLVGTAPVGLNPGRREIEHEYQTDDFDVHAFYAEDRMVFFVASNTLEGCETNLDLSEIFTDQQDIEVSLLTVEEGQNPGSTSSTAELLELEPEFVFEGSTLDLNLEGLEIIMLEVFDPVYTPQFSSIAATSHEPEVKVDPIILPDPLDDDYVLVDDEEEEEEEEEEDDGSDFWFGFDWDFLFGLDLELIGILLLGGAALSQLR</sequence>
<dbReference type="RefSeq" id="WP_058318368.1">
    <property type="nucleotide sequence ID" value="NZ_CYSF01000006.1"/>
</dbReference>
<reference evidence="1 2" key="1">
    <citation type="submission" date="2015-09" db="EMBL/GenBank/DDBJ databases">
        <authorList>
            <consortium name="Swine Surveillance"/>
        </authorList>
    </citation>
    <scope>NUCLEOTIDE SEQUENCE [LARGE SCALE GENOMIC DNA]</scope>
    <source>
        <strain evidence="1 2">CECT 8383</strain>
    </source>
</reference>
<evidence type="ECO:0000313" key="1">
    <source>
        <dbReference type="EMBL" id="CUH84298.1"/>
    </source>
</evidence>
<keyword evidence="2" id="KW-1185">Reference proteome</keyword>
<dbReference type="SUPFAM" id="SSF51445">
    <property type="entry name" value="(Trans)glycosidases"/>
    <property type="match status" value="1"/>
</dbReference>
<name>A0A0P1GPN1_9RHOB</name>
<dbReference type="OrthoDB" id="5242885at2"/>
<gene>
    <name evidence="1" type="ORF">TM5383_01506</name>
</gene>
<dbReference type="EMBL" id="CYSF01000006">
    <property type="protein sequence ID" value="CUH84298.1"/>
    <property type="molecule type" value="Genomic_DNA"/>
</dbReference>
<dbReference type="STRING" id="340021.TM5383_01506"/>
<proteinExistence type="predicted"/>
<accession>A0A0P1GPN1</accession>
<protein>
    <submittedName>
        <fullName evidence="1">Alpha-L-arabinofuranosidase</fullName>
    </submittedName>
</protein>
<dbReference type="Gene3D" id="3.20.20.80">
    <property type="entry name" value="Glycosidases"/>
    <property type="match status" value="1"/>
</dbReference>
<dbReference type="AlphaFoldDB" id="A0A0P1GPN1"/>
<dbReference type="InterPro" id="IPR017853">
    <property type="entry name" value="GH"/>
</dbReference>